<accession>A0A7C2V4S2</accession>
<comment type="caution">
    <text evidence="1">The sequence shown here is derived from an EMBL/GenBank/DDBJ whole genome shotgun (WGS) entry which is preliminary data.</text>
</comment>
<sequence length="76" mass="8955">MEEMPLPEEIKEKILQKVSNKALALKAFEYIKLVKREDGTLWVKEEFEDTNNHALWFMVLACVNYAQRILKGEDID</sequence>
<dbReference type="EMBL" id="DSFP01000081">
    <property type="protein sequence ID" value="HEW46958.1"/>
    <property type="molecule type" value="Genomic_DNA"/>
</dbReference>
<protein>
    <submittedName>
        <fullName evidence="1">Uncharacterized protein</fullName>
    </submittedName>
</protein>
<organism evidence="1">
    <name type="scientific">Hydrogenobacter sp</name>
    <dbReference type="NCBI Taxonomy" id="2152829"/>
    <lineage>
        <taxon>Bacteria</taxon>
        <taxon>Pseudomonadati</taxon>
        <taxon>Aquificota</taxon>
        <taxon>Aquificia</taxon>
        <taxon>Aquificales</taxon>
        <taxon>Aquificaceae</taxon>
        <taxon>Hydrogenobacter</taxon>
    </lineage>
</organism>
<reference evidence="1" key="1">
    <citation type="journal article" date="2020" name="mSystems">
        <title>Genome- and Community-Level Interaction Insights into Carbon Utilization and Element Cycling Functions of Hydrothermarchaeota in Hydrothermal Sediment.</title>
        <authorList>
            <person name="Zhou Z."/>
            <person name="Liu Y."/>
            <person name="Xu W."/>
            <person name="Pan J."/>
            <person name="Luo Z.H."/>
            <person name="Li M."/>
        </authorList>
    </citation>
    <scope>NUCLEOTIDE SEQUENCE [LARGE SCALE GENOMIC DNA]</scope>
    <source>
        <strain evidence="1">SpSt-132</strain>
    </source>
</reference>
<gene>
    <name evidence="1" type="ORF">ENO47_09925</name>
</gene>
<dbReference type="AlphaFoldDB" id="A0A7C2V4S2"/>
<name>A0A7C2V4S2_9AQUI</name>
<proteinExistence type="predicted"/>
<evidence type="ECO:0000313" key="1">
    <source>
        <dbReference type="EMBL" id="HEW46958.1"/>
    </source>
</evidence>